<dbReference type="Gene3D" id="3.30.2420.10">
    <property type="entry name" value="TonB"/>
    <property type="match status" value="1"/>
</dbReference>
<accession>A0A7V5H562</accession>
<evidence type="ECO:0000256" key="4">
    <source>
        <dbReference type="ARBA" id="ARBA00023136"/>
    </source>
</evidence>
<comment type="subcellular location">
    <subcellularLocation>
        <location evidence="1">Membrane</location>
        <topology evidence="1">Single-pass membrane protein</topology>
    </subcellularLocation>
</comment>
<dbReference type="InterPro" id="IPR037682">
    <property type="entry name" value="TonB_C"/>
</dbReference>
<keyword evidence="3" id="KW-1133">Transmembrane helix</keyword>
<dbReference type="NCBIfam" id="TIGR01352">
    <property type="entry name" value="tonB_Cterm"/>
    <property type="match status" value="1"/>
</dbReference>
<keyword evidence="2" id="KW-0812">Transmembrane</keyword>
<sequence length="154" mass="16699">SRAGARQIGSGEAQKGAGIDDIIGGGIGQEASYDLSRQGDFSLKIAKGRVTGRASKSTARSADAITAVITKHQAAIEDCYKRAAKLNPNLKGSVTVMFTIEPNGRVSNVRIIESTLKNSRAESCITRRIKSWRFDPIDPKEGKAIFRQKFIFTK</sequence>
<dbReference type="SUPFAM" id="SSF74653">
    <property type="entry name" value="TolA/TonB C-terminal domain"/>
    <property type="match status" value="1"/>
</dbReference>
<organism evidence="6">
    <name type="scientific">Caldithrix abyssi</name>
    <dbReference type="NCBI Taxonomy" id="187145"/>
    <lineage>
        <taxon>Bacteria</taxon>
        <taxon>Pseudomonadati</taxon>
        <taxon>Calditrichota</taxon>
        <taxon>Calditrichia</taxon>
        <taxon>Calditrichales</taxon>
        <taxon>Calditrichaceae</taxon>
        <taxon>Caldithrix</taxon>
    </lineage>
</organism>
<feature type="non-terminal residue" evidence="6">
    <location>
        <position position="1"/>
    </location>
</feature>
<dbReference type="EMBL" id="DRTD01000705">
    <property type="protein sequence ID" value="HHE55995.1"/>
    <property type="molecule type" value="Genomic_DNA"/>
</dbReference>
<name>A0A7V5H562_CALAY</name>
<keyword evidence="4" id="KW-0472">Membrane</keyword>
<dbReference type="AlphaFoldDB" id="A0A7V5H562"/>
<evidence type="ECO:0000256" key="3">
    <source>
        <dbReference type="ARBA" id="ARBA00022989"/>
    </source>
</evidence>
<dbReference type="Proteomes" id="UP000886111">
    <property type="component" value="Unassembled WGS sequence"/>
</dbReference>
<reference evidence="6" key="1">
    <citation type="journal article" date="2020" name="mSystems">
        <title>Genome- and Community-Level Interaction Insights into Carbon Utilization and Element Cycling Functions of Hydrothermarchaeota in Hydrothermal Sediment.</title>
        <authorList>
            <person name="Zhou Z."/>
            <person name="Liu Y."/>
            <person name="Xu W."/>
            <person name="Pan J."/>
            <person name="Luo Z.H."/>
            <person name="Li M."/>
        </authorList>
    </citation>
    <scope>NUCLEOTIDE SEQUENCE [LARGE SCALE GENOMIC DNA]</scope>
    <source>
        <strain evidence="6">HyVt-76</strain>
    </source>
</reference>
<comment type="caution">
    <text evidence="6">The sequence shown here is derived from an EMBL/GenBank/DDBJ whole genome shotgun (WGS) entry which is preliminary data.</text>
</comment>
<evidence type="ECO:0000313" key="6">
    <source>
        <dbReference type="EMBL" id="HHE55995.1"/>
    </source>
</evidence>
<evidence type="ECO:0000259" key="5">
    <source>
        <dbReference type="Pfam" id="PF03544"/>
    </source>
</evidence>
<dbReference type="NCBIfam" id="NF033768">
    <property type="entry name" value="myxo_SS_tail"/>
    <property type="match status" value="1"/>
</dbReference>
<evidence type="ECO:0000256" key="2">
    <source>
        <dbReference type="ARBA" id="ARBA00022692"/>
    </source>
</evidence>
<proteinExistence type="predicted"/>
<feature type="domain" description="TonB C-terminal" evidence="5">
    <location>
        <begin position="89"/>
        <end position="143"/>
    </location>
</feature>
<evidence type="ECO:0000256" key="1">
    <source>
        <dbReference type="ARBA" id="ARBA00004167"/>
    </source>
</evidence>
<dbReference type="GO" id="GO:0016020">
    <property type="term" value="C:membrane"/>
    <property type="evidence" value="ECO:0007669"/>
    <property type="project" value="UniProtKB-SubCell"/>
</dbReference>
<dbReference type="InterPro" id="IPR006260">
    <property type="entry name" value="TonB/TolA_C"/>
</dbReference>
<dbReference type="GO" id="GO:0055085">
    <property type="term" value="P:transmembrane transport"/>
    <property type="evidence" value="ECO:0007669"/>
    <property type="project" value="InterPro"/>
</dbReference>
<protein>
    <submittedName>
        <fullName evidence="6">Energy transducer TonB</fullName>
    </submittedName>
</protein>
<dbReference type="Pfam" id="PF03544">
    <property type="entry name" value="TonB_C"/>
    <property type="match status" value="1"/>
</dbReference>
<dbReference type="InterPro" id="IPR049806">
    <property type="entry name" value="MasK-like_C"/>
</dbReference>
<gene>
    <name evidence="6" type="ORF">ENL21_09450</name>
</gene>